<evidence type="ECO:0000313" key="2">
    <source>
        <dbReference type="Proteomes" id="UP000067626"/>
    </source>
</evidence>
<name>A0A0K1EQU6_CHOCO</name>
<dbReference type="OrthoDB" id="5516733at2"/>
<organism evidence="1 2">
    <name type="scientific">Chondromyces crocatus</name>
    <dbReference type="NCBI Taxonomy" id="52"/>
    <lineage>
        <taxon>Bacteria</taxon>
        <taxon>Pseudomonadati</taxon>
        <taxon>Myxococcota</taxon>
        <taxon>Polyangia</taxon>
        <taxon>Polyangiales</taxon>
        <taxon>Polyangiaceae</taxon>
        <taxon>Chondromyces</taxon>
    </lineage>
</organism>
<gene>
    <name evidence="1" type="ORF">CMC5_075320</name>
</gene>
<keyword evidence="2" id="KW-1185">Reference proteome</keyword>
<accession>A0A0K1EQU6</accession>
<dbReference type="EMBL" id="CP012159">
    <property type="protein sequence ID" value="AKT43300.1"/>
    <property type="molecule type" value="Genomic_DNA"/>
</dbReference>
<protein>
    <submittedName>
        <fullName evidence="1">Uncharacterized protein</fullName>
    </submittedName>
</protein>
<dbReference type="AlphaFoldDB" id="A0A0K1EQU6"/>
<dbReference type="Proteomes" id="UP000067626">
    <property type="component" value="Chromosome"/>
</dbReference>
<evidence type="ECO:0000313" key="1">
    <source>
        <dbReference type="EMBL" id="AKT43300.1"/>
    </source>
</evidence>
<dbReference type="RefSeq" id="WP_050434790.1">
    <property type="nucleotide sequence ID" value="NZ_CP012159.1"/>
</dbReference>
<proteinExistence type="predicted"/>
<dbReference type="KEGG" id="ccro:CMC5_075320"/>
<sequence length="192" mass="20644">MTTLLTKTYEGPLVFDFQSLGGLLRELPRRGTRGLRRQKPGWEAVALELSTRLPVHADTLRIASDLGLQIATLSARLDAVRTFKRTADKLAEVAAETEAFMEDQREGLIALVVEAVRKGAKRTDPALMTAFEKTVGYHGQHGAKAAQTRRQKEEAAAVQAAEAAEKAADLSAVETTAVVIAGGVECEVCSQA</sequence>
<reference evidence="1 2" key="1">
    <citation type="submission" date="2015-07" db="EMBL/GenBank/DDBJ databases">
        <title>Genome analysis of myxobacterium Chondromyces crocatus Cm c5 reveals a high potential for natural compound synthesis and the genetic basis for the loss of fruiting body formation.</title>
        <authorList>
            <person name="Zaburannyi N."/>
            <person name="Bunk B."/>
            <person name="Maier J."/>
            <person name="Overmann J."/>
            <person name="Mueller R."/>
        </authorList>
    </citation>
    <scope>NUCLEOTIDE SEQUENCE [LARGE SCALE GENOMIC DNA]</scope>
    <source>
        <strain evidence="1 2">Cm c5</strain>
    </source>
</reference>